<dbReference type="PROSITE" id="PS51998">
    <property type="entry name" value="DEK_C"/>
    <property type="match status" value="1"/>
</dbReference>
<evidence type="ECO:0000256" key="7">
    <source>
        <dbReference type="ARBA" id="ARBA00022553"/>
    </source>
</evidence>
<evidence type="ECO:0000256" key="12">
    <source>
        <dbReference type="ARBA" id="ARBA00023212"/>
    </source>
</evidence>
<evidence type="ECO:0000256" key="4">
    <source>
        <dbReference type="ARBA" id="ARBA00009580"/>
    </source>
</evidence>
<dbReference type="InterPro" id="IPR020422">
    <property type="entry name" value="TYR_PHOSPHATASE_DUAL_dom"/>
</dbReference>
<dbReference type="PANTHER" id="PTHR45864">
    <property type="entry name" value="SLINGSHOT PROTEIN PHOSPHATASE HOMOLOG"/>
    <property type="match status" value="1"/>
</dbReference>
<keyword evidence="12" id="KW-0206">Cytoskeleton</keyword>
<dbReference type="Pfam" id="PF08766">
    <property type="entry name" value="DEK_C"/>
    <property type="match status" value="1"/>
</dbReference>
<protein>
    <recommendedName>
        <fullName evidence="15">Protein phosphatase Slingshot homolog 1</fullName>
        <ecNumber evidence="5">3.1.3.16</ecNumber>
    </recommendedName>
    <alternativeName>
        <fullName evidence="16">SSH-like protein 1</fullName>
    </alternativeName>
</protein>
<dbReference type="GO" id="GO:0032154">
    <property type="term" value="C:cleavage furrow"/>
    <property type="evidence" value="ECO:0007669"/>
    <property type="project" value="UniProtKB-SubCell"/>
</dbReference>
<dbReference type="PROSITE" id="PS50056">
    <property type="entry name" value="TYR_PHOSPHATASE_2"/>
    <property type="match status" value="1"/>
</dbReference>
<evidence type="ECO:0000256" key="18">
    <source>
        <dbReference type="SAM" id="SignalP"/>
    </source>
</evidence>
<keyword evidence="11" id="KW-0009">Actin-binding</keyword>
<feature type="region of interest" description="Disordered" evidence="17">
    <location>
        <begin position="545"/>
        <end position="595"/>
    </location>
</feature>
<dbReference type="Gene3D" id="3.90.190.10">
    <property type="entry name" value="Protein tyrosine phosphatase superfamily"/>
    <property type="match status" value="1"/>
</dbReference>
<feature type="domain" description="Tyrosine-protein phosphatase" evidence="19">
    <location>
        <begin position="285"/>
        <end position="422"/>
    </location>
</feature>
<comment type="subcellular location">
    <subcellularLocation>
        <location evidence="3">Cleavage furrow</location>
    </subcellularLocation>
    <subcellularLocation>
        <location evidence="2">Cytoplasm</location>
        <location evidence="2">Cytoskeleton</location>
    </subcellularLocation>
    <subcellularLocation>
        <location evidence="1">Midbody</location>
    </subcellularLocation>
</comment>
<keyword evidence="6" id="KW-0963">Cytoplasm</keyword>
<evidence type="ECO:0000256" key="6">
    <source>
        <dbReference type="ARBA" id="ARBA00022490"/>
    </source>
</evidence>
<dbReference type="SMART" id="SM00195">
    <property type="entry name" value="DSPc"/>
    <property type="match status" value="1"/>
</dbReference>
<dbReference type="AlphaFoldDB" id="A0A674BT50"/>
<evidence type="ECO:0000256" key="17">
    <source>
        <dbReference type="SAM" id="MobiDB-lite"/>
    </source>
</evidence>
<dbReference type="PANTHER" id="PTHR45864:SF5">
    <property type="entry name" value="PROTEIN PHOSPHATASE SLINGSHOT HOMOLOG 1"/>
    <property type="match status" value="1"/>
</dbReference>
<evidence type="ECO:0000256" key="16">
    <source>
        <dbReference type="ARBA" id="ARBA00076772"/>
    </source>
</evidence>
<dbReference type="GO" id="GO:0004722">
    <property type="term" value="F:protein serine/threonine phosphatase activity"/>
    <property type="evidence" value="ECO:0007669"/>
    <property type="project" value="UniProtKB-EC"/>
</dbReference>
<feature type="domain" description="Tyrosine specific protein phosphatases" evidence="20">
    <location>
        <begin position="343"/>
        <end position="400"/>
    </location>
</feature>
<dbReference type="FunFam" id="1.10.10.60:FF:000423">
    <property type="entry name" value="Slingshot protein phosphatase 1a"/>
    <property type="match status" value="1"/>
</dbReference>
<dbReference type="SUPFAM" id="SSF109715">
    <property type="entry name" value="DEK C-terminal domain"/>
    <property type="match status" value="1"/>
</dbReference>
<keyword evidence="23" id="KW-1185">Reference proteome</keyword>
<dbReference type="GeneTree" id="ENSGT00940000156133"/>
<evidence type="ECO:0000256" key="15">
    <source>
        <dbReference type="ARBA" id="ARBA00067363"/>
    </source>
</evidence>
<dbReference type="GO" id="GO:0030496">
    <property type="term" value="C:midbody"/>
    <property type="evidence" value="ECO:0007669"/>
    <property type="project" value="UniProtKB-SubCell"/>
</dbReference>
<dbReference type="Proteomes" id="UP000472277">
    <property type="component" value="Chromosome 9"/>
</dbReference>
<dbReference type="SUPFAM" id="SSF52799">
    <property type="entry name" value="(Phosphotyrosine protein) phosphatases II"/>
    <property type="match status" value="1"/>
</dbReference>
<evidence type="ECO:0000256" key="10">
    <source>
        <dbReference type="ARBA" id="ARBA00022990"/>
    </source>
</evidence>
<dbReference type="Pfam" id="PF23040">
    <property type="entry name" value="PH_SSH1-like_1st"/>
    <property type="match status" value="1"/>
</dbReference>
<feature type="chain" id="PRO_5025550525" description="Protein phosphatase Slingshot homolog 1" evidence="18">
    <location>
        <begin position="20"/>
        <end position="635"/>
    </location>
</feature>
<evidence type="ECO:0000313" key="23">
    <source>
        <dbReference type="Proteomes" id="UP000472277"/>
    </source>
</evidence>
<dbReference type="EC" id="3.1.3.16" evidence="5"/>
<dbReference type="PROSITE" id="PS50054">
    <property type="entry name" value="TYR_PHOSPHATASE_DUAL"/>
    <property type="match status" value="1"/>
</dbReference>
<dbReference type="FunFam" id="3.90.190.10:FF:000004">
    <property type="entry name" value="Protein phosphatase Slingshot homolog 2"/>
    <property type="match status" value="1"/>
</dbReference>
<keyword evidence="18" id="KW-0732">Signal</keyword>
<dbReference type="CDD" id="cd11652">
    <property type="entry name" value="SSH-N"/>
    <property type="match status" value="1"/>
</dbReference>
<dbReference type="InterPro" id="IPR014876">
    <property type="entry name" value="DEK_C"/>
</dbReference>
<dbReference type="PROSITE" id="PS00383">
    <property type="entry name" value="TYR_PHOSPHATASE_1"/>
    <property type="match status" value="1"/>
</dbReference>
<reference evidence="22" key="2">
    <citation type="submission" date="2025-09" db="UniProtKB">
        <authorList>
            <consortium name="Ensembl"/>
        </authorList>
    </citation>
    <scope>IDENTIFICATION</scope>
</reference>
<dbReference type="InterPro" id="IPR016130">
    <property type="entry name" value="Tyr_Pase_AS"/>
</dbReference>
<evidence type="ECO:0000256" key="1">
    <source>
        <dbReference type="ARBA" id="ARBA00004214"/>
    </source>
</evidence>
<gene>
    <name evidence="22" type="primary">SSH1</name>
    <name evidence="22" type="synonym">ssh1</name>
</gene>
<comment type="similarity">
    <text evidence="4">Belongs to the protein-tyrosine phosphatase family.</text>
</comment>
<keyword evidence="7" id="KW-0597">Phosphoprotein</keyword>
<dbReference type="GO" id="GO:0005856">
    <property type="term" value="C:cytoskeleton"/>
    <property type="evidence" value="ECO:0007669"/>
    <property type="project" value="UniProtKB-SubCell"/>
</dbReference>
<evidence type="ECO:0000256" key="3">
    <source>
        <dbReference type="ARBA" id="ARBA00004626"/>
    </source>
</evidence>
<evidence type="ECO:0000256" key="14">
    <source>
        <dbReference type="ARBA" id="ARBA00056712"/>
    </source>
</evidence>
<keyword evidence="8" id="KW-0378">Hydrolase</keyword>
<dbReference type="InterPro" id="IPR000387">
    <property type="entry name" value="Tyr_Pase_dom"/>
</dbReference>
<dbReference type="InterPro" id="IPR043588">
    <property type="entry name" value="SSH-N"/>
</dbReference>
<evidence type="ECO:0000259" key="21">
    <source>
        <dbReference type="PROSITE" id="PS51998"/>
    </source>
</evidence>
<evidence type="ECO:0000256" key="5">
    <source>
        <dbReference type="ARBA" id="ARBA00013081"/>
    </source>
</evidence>
<feature type="domain" description="DEK-C" evidence="21">
    <location>
        <begin position="226"/>
        <end position="281"/>
    </location>
</feature>
<feature type="compositionally biased region" description="Acidic residues" evidence="17">
    <location>
        <begin position="545"/>
        <end position="561"/>
    </location>
</feature>
<keyword evidence="10" id="KW-0007">Acetylation</keyword>
<keyword evidence="9" id="KW-0904">Protein phosphatase</keyword>
<evidence type="ECO:0000256" key="13">
    <source>
        <dbReference type="ARBA" id="ARBA00048336"/>
    </source>
</evidence>
<dbReference type="InterPro" id="IPR000340">
    <property type="entry name" value="Dual-sp_phosphatase_cat-dom"/>
</dbReference>
<sequence length="635" mass="72404">MIQFLTALSICCFSSLSESFFMVKGAALFLQQGSSPQGQKAHPHHKHAGDLPQHLQVMINILRLEDRIKLAVRLESAWSDRVRYMVVVYTSGRQDTEENILLGIDFSNKDSKSCSVGMVLPLWSDTKIHLDGDGGFSVNTVSRNHVFKPVSVQAMWSALQILHKVCEVSRRYNYFPGGMALTWMGFYESCIASEQSCINEWNAMRDLETLRPDSPTMFVDKPTERERTECLIKAKLRSIMMFQDLENVTSKQIRTELEQHMSCNLMQYKEFIDNEMLLILGQMDKATLIFDHLYLVSHLATFSHPELVGYILNVTREIDNFFPGTFSYHNIRVYDEETTDLLAHWNETYNFIVKAKKNHSKCLVHCKMGVSRSASTVIAYAMKEYGWSLEKAYNLVKQKRSITRPNAGFMRQLAEYEGILDASKQRHNKLWRPDRPDPDCDLPEGQMISLEVDPAYNNYYFRRLSDSALDSDPSTPVRAPPLLDMERVFIEIEDVERDALLDDEAFGGQEGLTHFGQTGEGTAAQTCCRGPEPLEELRLRLEFSTVEEEDEEEAQKEEAEMEALAQTGGRGESAGRGDGEGEVEMIQEEEGEKEGNGLDLVALNQNSNNNNHFNTFSSLNVSVYLFILFHLYLTR</sequence>
<feature type="signal peptide" evidence="18">
    <location>
        <begin position="1"/>
        <end position="19"/>
    </location>
</feature>
<dbReference type="Pfam" id="PF00782">
    <property type="entry name" value="DSPc"/>
    <property type="match status" value="1"/>
</dbReference>
<organism evidence="22 23">
    <name type="scientific">Salmo trutta</name>
    <name type="common">Brown trout</name>
    <dbReference type="NCBI Taxonomy" id="8032"/>
    <lineage>
        <taxon>Eukaryota</taxon>
        <taxon>Metazoa</taxon>
        <taxon>Chordata</taxon>
        <taxon>Craniata</taxon>
        <taxon>Vertebrata</taxon>
        <taxon>Euteleostomi</taxon>
        <taxon>Actinopterygii</taxon>
        <taxon>Neopterygii</taxon>
        <taxon>Teleostei</taxon>
        <taxon>Protacanthopterygii</taxon>
        <taxon>Salmoniformes</taxon>
        <taxon>Salmonidae</taxon>
        <taxon>Salmoninae</taxon>
        <taxon>Salmo</taxon>
    </lineage>
</organism>
<dbReference type="InterPro" id="IPR029021">
    <property type="entry name" value="Prot-tyrosine_phosphatase-like"/>
</dbReference>
<evidence type="ECO:0000313" key="22">
    <source>
        <dbReference type="Ensembl" id="ENSSTUP00000074241.1"/>
    </source>
</evidence>
<reference evidence="22" key="1">
    <citation type="submission" date="2025-08" db="UniProtKB">
        <authorList>
            <consortium name="Ensembl"/>
        </authorList>
    </citation>
    <scope>IDENTIFICATION</scope>
</reference>
<name>A0A674BT50_SALTR</name>
<evidence type="ECO:0000256" key="8">
    <source>
        <dbReference type="ARBA" id="ARBA00022801"/>
    </source>
</evidence>
<dbReference type="InterPro" id="IPR043587">
    <property type="entry name" value="Phosphatase_SSH-like"/>
</dbReference>
<dbReference type="Ensembl" id="ENSSTUT00000078878.1">
    <property type="protein sequence ID" value="ENSSTUP00000074241.1"/>
    <property type="gene ID" value="ENSSTUG00000032530.1"/>
</dbReference>
<accession>A0A674BT50</accession>
<evidence type="ECO:0000259" key="19">
    <source>
        <dbReference type="PROSITE" id="PS50054"/>
    </source>
</evidence>
<proteinExistence type="inferred from homology"/>
<dbReference type="Gene3D" id="1.10.10.60">
    <property type="entry name" value="Homeodomain-like"/>
    <property type="match status" value="1"/>
</dbReference>
<comment type="function">
    <text evidence="14">Protein phosphatase which regulates actin filament dynamics. Dephosphorylates and activates the actin binding/depolymerizing factor cofilin, which subsequently binds to actin filaments and stimulates their disassembly. Inhibitory phosphorylation of cofilin is mediated by LIMK1, which may also be dephosphorylated and inactivated by this protein.</text>
</comment>
<evidence type="ECO:0000256" key="2">
    <source>
        <dbReference type="ARBA" id="ARBA00004245"/>
    </source>
</evidence>
<feature type="compositionally biased region" description="Acidic residues" evidence="17">
    <location>
        <begin position="580"/>
        <end position="592"/>
    </location>
</feature>
<dbReference type="GO" id="GO:0030837">
    <property type="term" value="P:negative regulation of actin filament polymerization"/>
    <property type="evidence" value="ECO:0007669"/>
    <property type="project" value="InterPro"/>
</dbReference>
<evidence type="ECO:0000256" key="11">
    <source>
        <dbReference type="ARBA" id="ARBA00023203"/>
    </source>
</evidence>
<comment type="catalytic activity">
    <reaction evidence="13">
        <text>O-phospho-L-threonyl-[protein] + H2O = L-threonyl-[protein] + phosphate</text>
        <dbReference type="Rhea" id="RHEA:47004"/>
        <dbReference type="Rhea" id="RHEA-COMP:11060"/>
        <dbReference type="Rhea" id="RHEA-COMP:11605"/>
        <dbReference type="ChEBI" id="CHEBI:15377"/>
        <dbReference type="ChEBI" id="CHEBI:30013"/>
        <dbReference type="ChEBI" id="CHEBI:43474"/>
        <dbReference type="ChEBI" id="CHEBI:61977"/>
        <dbReference type="EC" id="3.1.3.16"/>
    </reaction>
</comment>
<evidence type="ECO:0000259" key="20">
    <source>
        <dbReference type="PROSITE" id="PS50056"/>
    </source>
</evidence>
<evidence type="ECO:0000256" key="9">
    <source>
        <dbReference type="ARBA" id="ARBA00022912"/>
    </source>
</evidence>
<dbReference type="GO" id="GO:0003779">
    <property type="term" value="F:actin binding"/>
    <property type="evidence" value="ECO:0007669"/>
    <property type="project" value="UniProtKB-KW"/>
</dbReference>